<dbReference type="GO" id="GO:0022857">
    <property type="term" value="F:transmembrane transporter activity"/>
    <property type="evidence" value="ECO:0007669"/>
    <property type="project" value="UniProtKB-UniRule"/>
</dbReference>
<comment type="subunit">
    <text evidence="9">The complex comprises the extracytoplasmic solute receptor protein and the two transmembrane proteins.</text>
</comment>
<evidence type="ECO:0000256" key="4">
    <source>
        <dbReference type="ARBA" id="ARBA00022519"/>
    </source>
</evidence>
<name>A0A364NSH1_9GAMM</name>
<keyword evidence="5 9" id="KW-0812">Transmembrane</keyword>
<dbReference type="Pfam" id="PF04290">
    <property type="entry name" value="DctQ"/>
    <property type="match status" value="1"/>
</dbReference>
<organism evidence="11 12">
    <name type="scientific">Nitrincola tibetensis</name>
    <dbReference type="NCBI Taxonomy" id="2219697"/>
    <lineage>
        <taxon>Bacteria</taxon>
        <taxon>Pseudomonadati</taxon>
        <taxon>Pseudomonadota</taxon>
        <taxon>Gammaproteobacteria</taxon>
        <taxon>Oceanospirillales</taxon>
        <taxon>Oceanospirillaceae</taxon>
        <taxon>Nitrincola</taxon>
    </lineage>
</organism>
<feature type="transmembrane region" description="Helical" evidence="9">
    <location>
        <begin position="53"/>
        <end position="71"/>
    </location>
</feature>
<keyword evidence="12" id="KW-1185">Reference proteome</keyword>
<evidence type="ECO:0000256" key="6">
    <source>
        <dbReference type="ARBA" id="ARBA00022989"/>
    </source>
</evidence>
<dbReference type="AlphaFoldDB" id="A0A364NSH1"/>
<evidence type="ECO:0000259" key="10">
    <source>
        <dbReference type="Pfam" id="PF04290"/>
    </source>
</evidence>
<evidence type="ECO:0000256" key="8">
    <source>
        <dbReference type="ARBA" id="ARBA00038436"/>
    </source>
</evidence>
<dbReference type="InterPro" id="IPR007387">
    <property type="entry name" value="TRAP_DctQ"/>
</dbReference>
<proteinExistence type="inferred from homology"/>
<evidence type="ECO:0000256" key="1">
    <source>
        <dbReference type="ARBA" id="ARBA00004429"/>
    </source>
</evidence>
<sequence length="171" mass="19096">MTKITPEKPRVSLLRHVAEAMLALSMFGMVCAVFLNVILRYLFNTGISGYDEIARLLFVWLVCVGSILATVDREHLVFDLLINRLPRKLQYVCRWTSRGLIAWILGLLIVGAWEQIQVGIYSRSPVLGYPLGLTAAAILLMAACMLILLIVESWKDLRGTLPTPSTSHPSE</sequence>
<keyword evidence="3" id="KW-1003">Cell membrane</keyword>
<dbReference type="OrthoDB" id="9791324at2"/>
<evidence type="ECO:0000313" key="11">
    <source>
        <dbReference type="EMBL" id="RAU19827.1"/>
    </source>
</evidence>
<comment type="similarity">
    <text evidence="8 9">Belongs to the TRAP transporter small permease family.</text>
</comment>
<dbReference type="PANTHER" id="PTHR35011">
    <property type="entry name" value="2,3-DIKETO-L-GULONATE TRAP TRANSPORTER SMALL PERMEASE PROTEIN YIAM"/>
    <property type="match status" value="1"/>
</dbReference>
<gene>
    <name evidence="11" type="ORF">DN062_01745</name>
</gene>
<feature type="transmembrane region" description="Helical" evidence="9">
    <location>
        <begin position="133"/>
        <end position="151"/>
    </location>
</feature>
<keyword evidence="4 9" id="KW-0997">Cell inner membrane</keyword>
<protein>
    <recommendedName>
        <fullName evidence="9">TRAP transporter small permease protein</fullName>
    </recommendedName>
</protein>
<dbReference type="GO" id="GO:0015740">
    <property type="term" value="P:C4-dicarboxylate transport"/>
    <property type="evidence" value="ECO:0007669"/>
    <property type="project" value="TreeGrafter"/>
</dbReference>
<evidence type="ECO:0000256" key="3">
    <source>
        <dbReference type="ARBA" id="ARBA00022475"/>
    </source>
</evidence>
<evidence type="ECO:0000256" key="9">
    <source>
        <dbReference type="RuleBase" id="RU369079"/>
    </source>
</evidence>
<keyword evidence="2 9" id="KW-0813">Transport</keyword>
<dbReference type="GO" id="GO:0005886">
    <property type="term" value="C:plasma membrane"/>
    <property type="evidence" value="ECO:0007669"/>
    <property type="project" value="UniProtKB-SubCell"/>
</dbReference>
<comment type="function">
    <text evidence="9">Part of the tripartite ATP-independent periplasmic (TRAP) transport system.</text>
</comment>
<keyword evidence="6 9" id="KW-1133">Transmembrane helix</keyword>
<feature type="domain" description="Tripartite ATP-independent periplasmic transporters DctQ component" evidence="10">
    <location>
        <begin position="29"/>
        <end position="158"/>
    </location>
</feature>
<dbReference type="EMBL" id="QKRX01000001">
    <property type="protein sequence ID" value="RAU19827.1"/>
    <property type="molecule type" value="Genomic_DNA"/>
</dbReference>
<keyword evidence="7 9" id="KW-0472">Membrane</keyword>
<reference evidence="11 12" key="1">
    <citation type="submission" date="2018-06" db="EMBL/GenBank/DDBJ databases">
        <title>Nitrincola tibetense sp. nov., isolated from Lake XuguoCo on Tibetan Plateau.</title>
        <authorList>
            <person name="Xing P."/>
        </authorList>
    </citation>
    <scope>NUCLEOTIDE SEQUENCE [LARGE SCALE GENOMIC DNA]</scope>
    <source>
        <strain evidence="12">xg18</strain>
    </source>
</reference>
<dbReference type="PANTHER" id="PTHR35011:SF2">
    <property type="entry name" value="2,3-DIKETO-L-GULONATE TRAP TRANSPORTER SMALL PERMEASE PROTEIN YIAM"/>
    <property type="match status" value="1"/>
</dbReference>
<dbReference type="Proteomes" id="UP000250744">
    <property type="component" value="Unassembled WGS sequence"/>
</dbReference>
<feature type="transmembrane region" description="Helical" evidence="9">
    <location>
        <begin position="21"/>
        <end position="41"/>
    </location>
</feature>
<comment type="caution">
    <text evidence="11">The sequence shown here is derived from an EMBL/GenBank/DDBJ whole genome shotgun (WGS) entry which is preliminary data.</text>
</comment>
<comment type="subcellular location">
    <subcellularLocation>
        <location evidence="1 9">Cell inner membrane</location>
        <topology evidence="1 9">Multi-pass membrane protein</topology>
    </subcellularLocation>
</comment>
<dbReference type="RefSeq" id="WP_112156953.1">
    <property type="nucleotide sequence ID" value="NZ_QKRX01000001.1"/>
</dbReference>
<evidence type="ECO:0000256" key="5">
    <source>
        <dbReference type="ARBA" id="ARBA00022692"/>
    </source>
</evidence>
<evidence type="ECO:0000313" key="12">
    <source>
        <dbReference type="Proteomes" id="UP000250744"/>
    </source>
</evidence>
<evidence type="ECO:0000256" key="2">
    <source>
        <dbReference type="ARBA" id="ARBA00022448"/>
    </source>
</evidence>
<accession>A0A364NSH1</accession>
<evidence type="ECO:0000256" key="7">
    <source>
        <dbReference type="ARBA" id="ARBA00023136"/>
    </source>
</evidence>
<feature type="transmembrane region" description="Helical" evidence="9">
    <location>
        <begin position="92"/>
        <end position="113"/>
    </location>
</feature>
<dbReference type="InterPro" id="IPR055348">
    <property type="entry name" value="DctQ"/>
</dbReference>